<comment type="subcellular location">
    <subcellularLocation>
        <location evidence="1">Mitochondrion</location>
    </subcellularLocation>
</comment>
<dbReference type="EMBL" id="LT558131">
    <property type="protein sequence ID" value="SAM84716.1"/>
    <property type="molecule type" value="Genomic_DNA"/>
</dbReference>
<dbReference type="Proteomes" id="UP000179920">
    <property type="component" value="Chromosome XV"/>
</dbReference>
<name>A0A1K0H9D8_9BASI</name>
<dbReference type="EMBL" id="ULHB01000152">
    <property type="protein sequence ID" value="SYW83629.1"/>
    <property type="molecule type" value="Genomic_DNA"/>
</dbReference>
<dbReference type="GO" id="GO:0005759">
    <property type="term" value="C:mitochondrial matrix"/>
    <property type="evidence" value="ECO:0007669"/>
    <property type="project" value="TreeGrafter"/>
</dbReference>
<protein>
    <submittedName>
        <fullName evidence="7">Related to IBA57 - mitochondrial iron-sulfur cluster assembly factor</fullName>
    </submittedName>
</protein>
<dbReference type="InterPro" id="IPR027266">
    <property type="entry name" value="TrmE/GcvT-like"/>
</dbReference>
<dbReference type="Gene3D" id="3.30.1360.120">
    <property type="entry name" value="Probable tRNA modification gtpase trme, domain 1"/>
    <property type="match status" value="2"/>
</dbReference>
<evidence type="ECO:0000313" key="9">
    <source>
        <dbReference type="Proteomes" id="UP000658997"/>
    </source>
</evidence>
<dbReference type="InterPro" id="IPR057460">
    <property type="entry name" value="CAF17_C"/>
</dbReference>
<evidence type="ECO:0000313" key="7">
    <source>
        <dbReference type="EMBL" id="SYW83629.1"/>
    </source>
</evidence>
<dbReference type="Proteomes" id="UP000658997">
    <property type="component" value="Unassembled WGS sequence"/>
</dbReference>
<dbReference type="InterPro" id="IPR017703">
    <property type="entry name" value="YgfZ/GCV_T_CS"/>
</dbReference>
<keyword evidence="3" id="KW-0496">Mitochondrion</keyword>
<evidence type="ECO:0000259" key="5">
    <source>
        <dbReference type="Pfam" id="PF25455"/>
    </source>
</evidence>
<dbReference type="AlphaFoldDB" id="A0A1K0H9D8"/>
<dbReference type="GO" id="GO:0016226">
    <property type="term" value="P:iron-sulfur cluster assembly"/>
    <property type="evidence" value="ECO:0007669"/>
    <property type="project" value="TreeGrafter"/>
</dbReference>
<reference evidence="7" key="3">
    <citation type="submission" date="2018-08" db="EMBL/GenBank/DDBJ databases">
        <authorList>
            <person name="Guldener U."/>
        </authorList>
    </citation>
    <scope>NUCLEOTIDE SEQUENCE</scope>
    <source>
        <strain evidence="7">UB2</strain>
    </source>
</reference>
<dbReference type="SUPFAM" id="SSF103025">
    <property type="entry name" value="Folate-binding domain"/>
    <property type="match status" value="1"/>
</dbReference>
<keyword evidence="9" id="KW-1185">Reference proteome</keyword>
<dbReference type="Pfam" id="PF25455">
    <property type="entry name" value="Beta-barrel_CAF17_C"/>
    <property type="match status" value="1"/>
</dbReference>
<proteinExistence type="inferred from homology"/>
<dbReference type="PANTHER" id="PTHR22602">
    <property type="entry name" value="TRANSFERASE CAF17, MITOCHONDRIAL-RELATED"/>
    <property type="match status" value="1"/>
</dbReference>
<dbReference type="InterPro" id="IPR045179">
    <property type="entry name" value="YgfZ/GcvT"/>
</dbReference>
<reference evidence="6" key="1">
    <citation type="submission" date="2016-04" db="EMBL/GenBank/DDBJ databases">
        <authorList>
            <person name="Evans L.H."/>
            <person name="Alamgir A."/>
            <person name="Owens N."/>
            <person name="Weber N.D."/>
            <person name="Virtaneva K."/>
            <person name="Barbian K."/>
            <person name="Babar A."/>
            <person name="Rosenke K."/>
        </authorList>
    </citation>
    <scope>NUCLEOTIDE SEQUENCE</scope>
    <source>
        <strain evidence="6">UB2112</strain>
    </source>
</reference>
<evidence type="ECO:0000313" key="6">
    <source>
        <dbReference type="EMBL" id="SAM84716.1"/>
    </source>
</evidence>
<dbReference type="NCBIfam" id="TIGR03317">
    <property type="entry name" value="ygfZ_signature"/>
    <property type="match status" value="1"/>
</dbReference>
<evidence type="ECO:0000256" key="3">
    <source>
        <dbReference type="ARBA" id="ARBA00023128"/>
    </source>
</evidence>
<dbReference type="PANTHER" id="PTHR22602:SF0">
    <property type="entry name" value="TRANSFERASE CAF17, MITOCHONDRIAL-RELATED"/>
    <property type="match status" value="1"/>
</dbReference>
<evidence type="ECO:0000313" key="8">
    <source>
        <dbReference type="Proteomes" id="UP000179920"/>
    </source>
</evidence>
<organism evidence="6 8">
    <name type="scientific">Ustilago bromivora</name>
    <dbReference type="NCBI Taxonomy" id="307758"/>
    <lineage>
        <taxon>Eukaryota</taxon>
        <taxon>Fungi</taxon>
        <taxon>Dikarya</taxon>
        <taxon>Basidiomycota</taxon>
        <taxon>Ustilaginomycotina</taxon>
        <taxon>Ustilaginomycetes</taxon>
        <taxon>Ustilaginales</taxon>
        <taxon>Ustilaginaceae</taxon>
        <taxon>Ustilago</taxon>
    </lineage>
</organism>
<sequence>MRSTTLLLRTPVLTCTSSTASFSSRRLLRLLRLPAAAQRCSFCSSSIVRSTASADSATWNIAKVPHRGVLEASGRDTVKLIQGLVSNDVKPLDPTKTSSNLDSPALLYAGFMNPQGRMLADAFIHRQPALEDGSPRWLLDVDSRTLPSLLAFIKKFKLRSRVKLTDVSAQHQVVQAWHSSASSQPSQAISEKLALDPRCPAIGYRGVLSSDSDLTLGGVNVVEGEEYTLHRILNGIGEGSLDFPEGSSLPLENNLDYMNGVDFRKGCYVGQELTARTHHTGVVRKRLLPLTFYPAGSPAPTSLSLASVDRSGSIQLPNHLTEVRSKPVSSGEAKQARGKAAGKFTSGVYNVGLGCLRLKQVQRWSEAGREDGLEMSIKAADGDTTLMVRPWIPNWWPKKLVPSDGEE</sequence>
<evidence type="ECO:0000256" key="1">
    <source>
        <dbReference type="ARBA" id="ARBA00004173"/>
    </source>
</evidence>
<gene>
    <name evidence="7" type="ORF">UBRO2_05239</name>
    <name evidence="6" type="ORF">UBRO_06072</name>
</gene>
<accession>A0A1K0H9D8</accession>
<comment type="similarity">
    <text evidence="4">Belongs to the GcvT family. CAF17/IBA57 subfamily.</text>
</comment>
<evidence type="ECO:0000256" key="4">
    <source>
        <dbReference type="ARBA" id="ARBA00093447"/>
    </source>
</evidence>
<reference evidence="8" key="2">
    <citation type="submission" date="2016-04" db="EMBL/GenBank/DDBJ databases">
        <authorList>
            <person name="Guldener U."/>
            <person name="Guldener U."/>
        </authorList>
    </citation>
    <scope>NUCLEOTIDE SEQUENCE [LARGE SCALE GENOMIC DNA]</scope>
    <source>
        <strain evidence="8">UB2112</strain>
    </source>
</reference>
<feature type="domain" description="CAF17 C-terminal" evidence="5">
    <location>
        <begin position="284"/>
        <end position="398"/>
    </location>
</feature>
<evidence type="ECO:0000256" key="2">
    <source>
        <dbReference type="ARBA" id="ARBA00022946"/>
    </source>
</evidence>
<dbReference type="OrthoDB" id="191995at2759"/>
<keyword evidence="2" id="KW-0809">Transit peptide</keyword>